<evidence type="ECO:0000259" key="10">
    <source>
        <dbReference type="SMART" id="SM00831"/>
    </source>
</evidence>
<dbReference type="Gene3D" id="3.40.50.1000">
    <property type="entry name" value="HAD superfamily/HAD-like"/>
    <property type="match status" value="2"/>
</dbReference>
<dbReference type="InterPro" id="IPR006068">
    <property type="entry name" value="ATPase_P-typ_cation-transptr_C"/>
</dbReference>
<accession>A0A846M5P6</accession>
<evidence type="ECO:0000256" key="1">
    <source>
        <dbReference type="ARBA" id="ARBA00004141"/>
    </source>
</evidence>
<evidence type="ECO:0000256" key="2">
    <source>
        <dbReference type="ARBA" id="ARBA00022692"/>
    </source>
</evidence>
<evidence type="ECO:0000256" key="7">
    <source>
        <dbReference type="ARBA" id="ARBA00023136"/>
    </source>
</evidence>
<dbReference type="AlphaFoldDB" id="A0A846M5P6"/>
<feature type="transmembrane region" description="Helical" evidence="9">
    <location>
        <begin position="709"/>
        <end position="734"/>
    </location>
</feature>
<evidence type="ECO:0000313" key="11">
    <source>
        <dbReference type="EMBL" id="NIJ15394.1"/>
    </source>
</evidence>
<dbReference type="Pfam" id="PF00690">
    <property type="entry name" value="Cation_ATPase_N"/>
    <property type="match status" value="1"/>
</dbReference>
<feature type="region of interest" description="Disordered" evidence="8">
    <location>
        <begin position="1"/>
        <end position="35"/>
    </location>
</feature>
<reference evidence="11 12" key="1">
    <citation type="submission" date="2020-03" db="EMBL/GenBank/DDBJ databases">
        <title>Genomic Encyclopedia of Type Strains, Phase IV (KMG-IV): sequencing the most valuable type-strain genomes for metagenomic binning, comparative biology and taxonomic classification.</title>
        <authorList>
            <person name="Goeker M."/>
        </authorList>
    </citation>
    <scope>NUCLEOTIDE SEQUENCE [LARGE SCALE GENOMIC DNA]</scope>
    <source>
        <strain evidence="11 12">DSM 21299</strain>
    </source>
</reference>
<evidence type="ECO:0000256" key="9">
    <source>
        <dbReference type="SAM" id="Phobius"/>
    </source>
</evidence>
<keyword evidence="7 9" id="KW-0472">Membrane</keyword>
<evidence type="ECO:0000313" key="12">
    <source>
        <dbReference type="Proteomes" id="UP000576821"/>
    </source>
</evidence>
<comment type="subcellular location">
    <subcellularLocation>
        <location evidence="1">Membrane</location>
        <topology evidence="1">Multi-pass membrane protein</topology>
    </subcellularLocation>
</comment>
<dbReference type="GO" id="GO:0016887">
    <property type="term" value="F:ATP hydrolysis activity"/>
    <property type="evidence" value="ECO:0007669"/>
    <property type="project" value="InterPro"/>
</dbReference>
<dbReference type="InterPro" id="IPR001757">
    <property type="entry name" value="P_typ_ATPase"/>
</dbReference>
<dbReference type="SUPFAM" id="SSF81665">
    <property type="entry name" value="Calcium ATPase, transmembrane domain M"/>
    <property type="match status" value="1"/>
</dbReference>
<dbReference type="InterPro" id="IPR004014">
    <property type="entry name" value="ATPase_P-typ_cation-transptr_N"/>
</dbReference>
<dbReference type="InterPro" id="IPR008250">
    <property type="entry name" value="ATPase_P-typ_transduc_dom_A_sf"/>
</dbReference>
<feature type="transmembrane region" description="Helical" evidence="9">
    <location>
        <begin position="746"/>
        <end position="764"/>
    </location>
</feature>
<dbReference type="SMART" id="SM00831">
    <property type="entry name" value="Cation_ATPase_N"/>
    <property type="match status" value="1"/>
</dbReference>
<organism evidence="11 12">
    <name type="scientific">Sphingobium vermicomposti</name>
    <dbReference type="NCBI Taxonomy" id="529005"/>
    <lineage>
        <taxon>Bacteria</taxon>
        <taxon>Pseudomonadati</taxon>
        <taxon>Pseudomonadota</taxon>
        <taxon>Alphaproteobacteria</taxon>
        <taxon>Sphingomonadales</taxon>
        <taxon>Sphingomonadaceae</taxon>
        <taxon>Sphingobium</taxon>
    </lineage>
</organism>
<dbReference type="SFLD" id="SFLDS00003">
    <property type="entry name" value="Haloacid_Dehalogenase"/>
    <property type="match status" value="1"/>
</dbReference>
<evidence type="ECO:0000256" key="6">
    <source>
        <dbReference type="ARBA" id="ARBA00022989"/>
    </source>
</evidence>
<dbReference type="Gene3D" id="1.20.1110.10">
    <property type="entry name" value="Calcium-transporting ATPase, transmembrane domain"/>
    <property type="match status" value="2"/>
</dbReference>
<dbReference type="Pfam" id="PF00702">
    <property type="entry name" value="Hydrolase"/>
    <property type="match status" value="1"/>
</dbReference>
<feature type="domain" description="Cation-transporting P-type ATPase N-terminal" evidence="10">
    <location>
        <begin position="2"/>
        <end position="65"/>
    </location>
</feature>
<dbReference type="SUPFAM" id="SSF56784">
    <property type="entry name" value="HAD-like"/>
    <property type="match status" value="1"/>
</dbReference>
<feature type="transmembrane region" description="Helical" evidence="9">
    <location>
        <begin position="641"/>
        <end position="661"/>
    </location>
</feature>
<dbReference type="NCBIfam" id="TIGR01494">
    <property type="entry name" value="ATPase_P-type"/>
    <property type="match status" value="2"/>
</dbReference>
<dbReference type="SUPFAM" id="SSF81653">
    <property type="entry name" value="Calcium ATPase, transduction domain A"/>
    <property type="match status" value="1"/>
</dbReference>
<feature type="transmembrane region" description="Helical" evidence="9">
    <location>
        <begin position="232"/>
        <end position="254"/>
    </location>
</feature>
<dbReference type="PRINTS" id="PR00119">
    <property type="entry name" value="CATATPASE"/>
</dbReference>
<keyword evidence="2 9" id="KW-0812">Transmembrane</keyword>
<dbReference type="InterPro" id="IPR044492">
    <property type="entry name" value="P_typ_ATPase_HD_dom"/>
</dbReference>
<keyword evidence="5" id="KW-1278">Translocase</keyword>
<dbReference type="InterPro" id="IPR023298">
    <property type="entry name" value="ATPase_P-typ_TM_dom_sf"/>
</dbReference>
<dbReference type="Proteomes" id="UP000576821">
    <property type="component" value="Unassembled WGS sequence"/>
</dbReference>
<dbReference type="Gene3D" id="2.70.150.10">
    <property type="entry name" value="Calcium-transporting ATPase, cytoplasmic transduction domain A"/>
    <property type="match status" value="1"/>
</dbReference>
<evidence type="ECO:0000256" key="8">
    <source>
        <dbReference type="SAM" id="MobiDB-lite"/>
    </source>
</evidence>
<dbReference type="Gene3D" id="3.40.1110.10">
    <property type="entry name" value="Calcium-transporting ATPase, cytoplasmic domain N"/>
    <property type="match status" value="2"/>
</dbReference>
<dbReference type="EMBL" id="JAASQR010000001">
    <property type="protein sequence ID" value="NIJ15394.1"/>
    <property type="molecule type" value="Genomic_DNA"/>
</dbReference>
<dbReference type="GO" id="GO:0016020">
    <property type="term" value="C:membrane"/>
    <property type="evidence" value="ECO:0007669"/>
    <property type="project" value="UniProtKB-SubCell"/>
</dbReference>
<gene>
    <name evidence="11" type="ORF">FHS54_000343</name>
</gene>
<dbReference type="InterPro" id="IPR059000">
    <property type="entry name" value="ATPase_P-type_domA"/>
</dbReference>
<evidence type="ECO:0000256" key="3">
    <source>
        <dbReference type="ARBA" id="ARBA00022741"/>
    </source>
</evidence>
<sequence length="843" mass="89039">MSVGKQLDHAGLSASQARQRLAEDGPNELPRPNRRTPLRIAAEVLREPMFAMLLAAGTIYLLLGDKTEALVLLGFAGLSILLTIVQEARTERTLEALRDLSAPRALVIRDGETVRVPGREVVHGDMLVLEAGDRVAADALLIEVQELEADESLLTGESVPVRKRAAQAGDLDQAEPGGDDTPHLFSGAVVTRGGGIARVSATGPRSRIGQIGRTLTTLETQAPQLQREVARMVSLCAVGGIAVALLVVLLDGWLRGDWMAALLAGIATAMSLLPEEFPVVLTIFLAMGAWRIAQVGVLTRRASAIEALGAATVLCTDKTGTLTQNRMTVTELWLPSGQAAVLGNGLPSPEFQAVIETAALASAPVPVDPMEVAFHNAAKDVRIPLREGWQLAHTNGLRPDLLAMSNVWQTGAGETLAVTAKGAPEAIARLCRLGTDAHQALDQAVRAMAARGIRVLGVAHATIAPEDRDKGHEAHAFSLLGLIGLIDPLRAGVPQAIAQCAAAGIRVVMITGDYPATAQAIAAQAGIVSGAVMTGDQISALTVAQLADRAKEVAVFARIMPEQKLRIVSALKAAGEVVAMTGDGVNDAPALKAAHIGIAMGKRGTDVAREASAIVLVEDDFGAIIVAVRLGRRIYDNICKAIGFIFAVHVPIAGLALSPLLLGLPLVLGPIQIALLEMIIDPVCALVFEVERDEEHSMRRPPRDSAKRLFSLGLIAPSIVYGGITFALLLGAQIATTYWGFAPDRVRTVLFFGLVASTMALVLVHRSFSTSLTRAFWRNNASLRYVAAAVLGACGLILSVEPLRAMLHFSSLEAGDWLFLIVLPVLLLLLCEGVKGLQKKISV</sequence>
<dbReference type="InterPro" id="IPR018303">
    <property type="entry name" value="ATPase_P-typ_P_site"/>
</dbReference>
<keyword evidence="4" id="KW-0067">ATP-binding</keyword>
<dbReference type="SFLD" id="SFLDG00002">
    <property type="entry name" value="C1.7:_P-type_atpase_like"/>
    <property type="match status" value="1"/>
</dbReference>
<feature type="transmembrane region" description="Helical" evidence="9">
    <location>
        <begin position="44"/>
        <end position="63"/>
    </location>
</feature>
<name>A0A846M5P6_9SPHN</name>
<proteinExistence type="predicted"/>
<feature type="transmembrane region" description="Helical" evidence="9">
    <location>
        <begin position="785"/>
        <end position="805"/>
    </location>
</feature>
<dbReference type="Pfam" id="PF00122">
    <property type="entry name" value="E1-E2_ATPase"/>
    <property type="match status" value="1"/>
</dbReference>
<keyword evidence="6 9" id="KW-1133">Transmembrane helix</keyword>
<feature type="transmembrane region" description="Helical" evidence="9">
    <location>
        <begin position="817"/>
        <end position="837"/>
    </location>
</feature>
<dbReference type="InterPro" id="IPR023299">
    <property type="entry name" value="ATPase_P-typ_cyto_dom_N"/>
</dbReference>
<dbReference type="InterPro" id="IPR023214">
    <property type="entry name" value="HAD_sf"/>
</dbReference>
<dbReference type="SFLD" id="SFLDF00027">
    <property type="entry name" value="p-type_atpase"/>
    <property type="match status" value="1"/>
</dbReference>
<dbReference type="RefSeq" id="WP_167302049.1">
    <property type="nucleotide sequence ID" value="NZ_JAASQR010000001.1"/>
</dbReference>
<comment type="caution">
    <text evidence="11">The sequence shown here is derived from an EMBL/GenBank/DDBJ whole genome shotgun (WGS) entry which is preliminary data.</text>
</comment>
<keyword evidence="3" id="KW-0547">Nucleotide-binding</keyword>
<dbReference type="GO" id="GO:0015662">
    <property type="term" value="F:P-type ion transporter activity"/>
    <property type="evidence" value="ECO:0007669"/>
    <property type="project" value="UniProtKB-ARBA"/>
</dbReference>
<dbReference type="PANTHER" id="PTHR42861">
    <property type="entry name" value="CALCIUM-TRANSPORTING ATPASE"/>
    <property type="match status" value="1"/>
</dbReference>
<protein>
    <submittedName>
        <fullName evidence="11">Ca2+-transporting ATPase</fullName>
    </submittedName>
</protein>
<dbReference type="Pfam" id="PF00689">
    <property type="entry name" value="Cation_ATPase_C"/>
    <property type="match status" value="1"/>
</dbReference>
<feature type="transmembrane region" description="Helical" evidence="9">
    <location>
        <begin position="69"/>
        <end position="85"/>
    </location>
</feature>
<evidence type="ECO:0000256" key="5">
    <source>
        <dbReference type="ARBA" id="ARBA00022967"/>
    </source>
</evidence>
<feature type="transmembrane region" description="Helical" evidence="9">
    <location>
        <begin position="260"/>
        <end position="290"/>
    </location>
</feature>
<keyword evidence="12" id="KW-1185">Reference proteome</keyword>
<dbReference type="GO" id="GO:0005524">
    <property type="term" value="F:ATP binding"/>
    <property type="evidence" value="ECO:0007669"/>
    <property type="project" value="UniProtKB-KW"/>
</dbReference>
<dbReference type="InterPro" id="IPR036412">
    <property type="entry name" value="HAD-like_sf"/>
</dbReference>
<feature type="transmembrane region" description="Helical" evidence="9">
    <location>
        <begin position="667"/>
        <end position="688"/>
    </location>
</feature>
<dbReference type="PROSITE" id="PS00154">
    <property type="entry name" value="ATPASE_E1_E2"/>
    <property type="match status" value="1"/>
</dbReference>
<evidence type="ECO:0000256" key="4">
    <source>
        <dbReference type="ARBA" id="ARBA00022840"/>
    </source>
</evidence>
<dbReference type="PRINTS" id="PR00120">
    <property type="entry name" value="HATPASE"/>
</dbReference>